<organism evidence="2 3">
    <name type="scientific">Coraliomargarita akajimensis (strain DSM 45221 / IAM 15411 / JCM 23193 / KCTC 12865 / 04OKA010-24)</name>
    <dbReference type="NCBI Taxonomy" id="583355"/>
    <lineage>
        <taxon>Bacteria</taxon>
        <taxon>Pseudomonadati</taxon>
        <taxon>Verrucomicrobiota</taxon>
        <taxon>Opitutia</taxon>
        <taxon>Puniceicoccales</taxon>
        <taxon>Coraliomargaritaceae</taxon>
        <taxon>Coraliomargarita</taxon>
    </lineage>
</organism>
<reference evidence="2 3" key="1">
    <citation type="journal article" date="2010" name="Stand. Genomic Sci.">
        <title>Complete genome sequence of Coraliomargarita akajimensis type strain (04OKA010-24).</title>
        <authorList>
            <person name="Mavromatis K."/>
            <person name="Abt B."/>
            <person name="Brambilla E."/>
            <person name="Lapidus A."/>
            <person name="Copeland A."/>
            <person name="Deshpande S."/>
            <person name="Nolan M."/>
            <person name="Lucas S."/>
            <person name="Tice H."/>
            <person name="Cheng J.F."/>
            <person name="Han C."/>
            <person name="Detter J.C."/>
            <person name="Woyke T."/>
            <person name="Goodwin L."/>
            <person name="Pitluck S."/>
            <person name="Held B."/>
            <person name="Brettin T."/>
            <person name="Tapia R."/>
            <person name="Ivanova N."/>
            <person name="Mikhailova N."/>
            <person name="Pati A."/>
            <person name="Liolios K."/>
            <person name="Chen A."/>
            <person name="Palaniappan K."/>
            <person name="Land M."/>
            <person name="Hauser L."/>
            <person name="Chang Y.J."/>
            <person name="Jeffries C.D."/>
            <person name="Rohde M."/>
            <person name="Goker M."/>
            <person name="Bristow J."/>
            <person name="Eisen J.A."/>
            <person name="Markowitz V."/>
            <person name="Hugenholtz P."/>
            <person name="Klenk H.P."/>
            <person name="Kyrpides N.C."/>
        </authorList>
    </citation>
    <scope>NUCLEOTIDE SEQUENCE [LARGE SCALE GENOMIC DNA]</scope>
    <source>
        <strain evidence="3">DSM 45221 / IAM 15411 / JCM 23193 / KCTC 12865</strain>
    </source>
</reference>
<dbReference type="eggNOG" id="COG2834">
    <property type="taxonomic scope" value="Bacteria"/>
</dbReference>
<dbReference type="RefSeq" id="WP_013043334.1">
    <property type="nucleotide sequence ID" value="NC_014008.1"/>
</dbReference>
<dbReference type="Proteomes" id="UP000000925">
    <property type="component" value="Chromosome"/>
</dbReference>
<dbReference type="HOGENOM" id="CLU_1088651_0_0_0"/>
<dbReference type="STRING" id="583355.Caka_1593"/>
<name>D5EJL3_CORAD</name>
<dbReference type="EMBL" id="CP001998">
    <property type="protein sequence ID" value="ADE54612.1"/>
    <property type="molecule type" value="Genomic_DNA"/>
</dbReference>
<dbReference type="AlphaFoldDB" id="D5EJL3"/>
<evidence type="ECO:0000313" key="2">
    <source>
        <dbReference type="EMBL" id="ADE54612.1"/>
    </source>
</evidence>
<feature type="signal peptide" evidence="1">
    <location>
        <begin position="1"/>
        <end position="21"/>
    </location>
</feature>
<evidence type="ECO:0000313" key="3">
    <source>
        <dbReference type="Proteomes" id="UP000000925"/>
    </source>
</evidence>
<proteinExistence type="predicted"/>
<protein>
    <recommendedName>
        <fullName evidence="4">Outer membrane lipoprotein-sorting protein</fullName>
    </recommendedName>
</protein>
<dbReference type="Gene3D" id="2.50.20.10">
    <property type="entry name" value="Lipoprotein localisation LolA/LolB/LppX"/>
    <property type="match status" value="1"/>
</dbReference>
<feature type="chain" id="PRO_5003070725" description="Outer membrane lipoprotein-sorting protein" evidence="1">
    <location>
        <begin position="22"/>
        <end position="255"/>
    </location>
</feature>
<evidence type="ECO:0008006" key="4">
    <source>
        <dbReference type="Google" id="ProtNLM"/>
    </source>
</evidence>
<sequence length="255" mass="28862">MSRRALQFLFLLLCCPASVFCADLADAEDLPTPLNLYRSYIAANGGLSNLAELKTLVVDGFVELSDKSKVELKVYRKRPDRLRIQMTYPTYTVETFYDGEAAWTRLANMAETEVQIEPLRGEALETVKLGSAIEGPMYGLGKMLDSIVSVRADQVNGRDAYRLDIDPDSDFPYRSIWLDAEHYQEVRMERVLHSASAEEGSVEVMQISDFDQIQGVYFGRTIVHYHGGEVSRTIQVSRIRVNVGLFDSLFSKPKW</sequence>
<gene>
    <name evidence="2" type="ordered locus">Caka_1593</name>
</gene>
<keyword evidence="3" id="KW-1185">Reference proteome</keyword>
<keyword evidence="1" id="KW-0732">Signal</keyword>
<evidence type="ECO:0000256" key="1">
    <source>
        <dbReference type="SAM" id="SignalP"/>
    </source>
</evidence>
<accession>D5EJL3</accession>
<dbReference type="KEGG" id="caa:Caka_1593"/>